<proteinExistence type="predicted"/>
<dbReference type="Proteomes" id="UP000700596">
    <property type="component" value="Unassembled WGS sequence"/>
</dbReference>
<comment type="caution">
    <text evidence="2">The sequence shown here is derived from an EMBL/GenBank/DDBJ whole genome shotgun (WGS) entry which is preliminary data.</text>
</comment>
<dbReference type="OrthoDB" id="5411041at2759"/>
<gene>
    <name evidence="2" type="ORF">B0J11DRAFT_522197</name>
</gene>
<dbReference type="EMBL" id="JAGMWT010000003">
    <property type="protein sequence ID" value="KAH7132646.1"/>
    <property type="molecule type" value="Genomic_DNA"/>
</dbReference>
<dbReference type="AlphaFoldDB" id="A0A9P9IUA9"/>
<reference evidence="2" key="1">
    <citation type="journal article" date="2021" name="Nat. Commun.">
        <title>Genetic determinants of endophytism in the Arabidopsis root mycobiome.</title>
        <authorList>
            <person name="Mesny F."/>
            <person name="Miyauchi S."/>
            <person name="Thiergart T."/>
            <person name="Pickel B."/>
            <person name="Atanasova L."/>
            <person name="Karlsson M."/>
            <person name="Huettel B."/>
            <person name="Barry K.W."/>
            <person name="Haridas S."/>
            <person name="Chen C."/>
            <person name="Bauer D."/>
            <person name="Andreopoulos W."/>
            <person name="Pangilinan J."/>
            <person name="LaButti K."/>
            <person name="Riley R."/>
            <person name="Lipzen A."/>
            <person name="Clum A."/>
            <person name="Drula E."/>
            <person name="Henrissat B."/>
            <person name="Kohler A."/>
            <person name="Grigoriev I.V."/>
            <person name="Martin F.M."/>
            <person name="Hacquard S."/>
        </authorList>
    </citation>
    <scope>NUCLEOTIDE SEQUENCE</scope>
    <source>
        <strain evidence="2">MPI-CAGE-CH-0243</strain>
    </source>
</reference>
<name>A0A9P9IUA9_9PLEO</name>
<sequence>MSTSTTQAVLTPEERIALEQRQKHESLVRNVAIAGIIICPAVALMPPRKLDLYTFSLAFGFYLSADHLTTSYTGRGIIHQLVKKNGDSSWLPTEKAKDTQQKLREGKDALKEGNASLGSKGENKGILHRLWMGDEKEGWRERRMEEERKAVEEGKSLTDIILEQIWEVWNWDKKKRGDGTESSSTSGNQKD</sequence>
<keyword evidence="3" id="KW-1185">Reference proteome</keyword>
<protein>
    <submittedName>
        <fullName evidence="2">Uncharacterized protein</fullName>
    </submittedName>
</protein>
<organism evidence="2 3">
    <name type="scientific">Dendryphion nanum</name>
    <dbReference type="NCBI Taxonomy" id="256645"/>
    <lineage>
        <taxon>Eukaryota</taxon>
        <taxon>Fungi</taxon>
        <taxon>Dikarya</taxon>
        <taxon>Ascomycota</taxon>
        <taxon>Pezizomycotina</taxon>
        <taxon>Dothideomycetes</taxon>
        <taxon>Pleosporomycetidae</taxon>
        <taxon>Pleosporales</taxon>
        <taxon>Torulaceae</taxon>
        <taxon>Dendryphion</taxon>
    </lineage>
</organism>
<feature type="transmembrane region" description="Helical" evidence="1">
    <location>
        <begin position="27"/>
        <end position="46"/>
    </location>
</feature>
<evidence type="ECO:0000256" key="1">
    <source>
        <dbReference type="SAM" id="Phobius"/>
    </source>
</evidence>
<accession>A0A9P9IUA9</accession>
<keyword evidence="1" id="KW-0472">Membrane</keyword>
<evidence type="ECO:0000313" key="2">
    <source>
        <dbReference type="EMBL" id="KAH7132646.1"/>
    </source>
</evidence>
<keyword evidence="1" id="KW-0812">Transmembrane</keyword>
<keyword evidence="1" id="KW-1133">Transmembrane helix</keyword>
<evidence type="ECO:0000313" key="3">
    <source>
        <dbReference type="Proteomes" id="UP000700596"/>
    </source>
</evidence>